<gene>
    <name evidence="1" type="ORF">GL267_05920</name>
</gene>
<protein>
    <submittedName>
        <fullName evidence="1">Uncharacterized protein</fullName>
    </submittedName>
</protein>
<sequence>MSRLKLPRTLANALLGDLQSGTGAGVVGAASGAPRSVYPCAPADFAATLAVIRSRGEAPFACYSHAAEPDAGPVPAEIPYQILLAADTKGVILLRAFQRSEDAAAWRELDIELDHD</sequence>
<comment type="caution">
    <text evidence="1">The sequence shown here is derived from an EMBL/GenBank/DDBJ whole genome shotgun (WGS) entry which is preliminary data.</text>
</comment>
<dbReference type="AlphaFoldDB" id="A0A845U8W0"/>
<dbReference type="EMBL" id="WNJL01000023">
    <property type="protein sequence ID" value="NDU42197.1"/>
    <property type="molecule type" value="Genomic_DNA"/>
</dbReference>
<evidence type="ECO:0000313" key="1">
    <source>
        <dbReference type="EMBL" id="NDU42197.1"/>
    </source>
</evidence>
<reference evidence="1" key="1">
    <citation type="submission" date="2019-11" db="EMBL/GenBank/DDBJ databases">
        <title>Acidithiobacillus ferrianus sp. nov.: a facultatively anaerobic and extremely acidophilic chemolithoautotroph.</title>
        <authorList>
            <person name="Norris P.R."/>
            <person name="Falagan C."/>
            <person name="Moya-Beltran A."/>
            <person name="Castro M."/>
            <person name="Quatrini R."/>
            <person name="Johnson D.B."/>
        </authorList>
    </citation>
    <scope>NUCLEOTIDE SEQUENCE [LARGE SCALE GENOMIC DNA]</scope>
    <source>
        <strain evidence="1">MG</strain>
    </source>
</reference>
<proteinExistence type="predicted"/>
<organism evidence="1">
    <name type="scientific">Acidithiobacillus ferrianus</name>
    <dbReference type="NCBI Taxonomy" id="2678518"/>
    <lineage>
        <taxon>Bacteria</taxon>
        <taxon>Pseudomonadati</taxon>
        <taxon>Pseudomonadota</taxon>
        <taxon>Acidithiobacillia</taxon>
        <taxon>Acidithiobacillales</taxon>
        <taxon>Acidithiobacillaceae</taxon>
        <taxon>Acidithiobacillus</taxon>
    </lineage>
</organism>
<accession>A0A845U8W0</accession>
<dbReference type="RefSeq" id="WP_163097440.1">
    <property type="nucleotide sequence ID" value="NZ_CP127523.1"/>
</dbReference>
<name>A0A845U8W0_9PROT</name>